<dbReference type="OMA" id="MNDSHIL"/>
<reference evidence="2" key="2">
    <citation type="submission" date="2025-09" db="UniProtKB">
        <authorList>
            <consortium name="Ensembl"/>
        </authorList>
    </citation>
    <scope>IDENTIFICATION</scope>
</reference>
<dbReference type="Proteomes" id="UP000694385">
    <property type="component" value="Unassembled WGS sequence"/>
</dbReference>
<feature type="region of interest" description="Disordered" evidence="1">
    <location>
        <begin position="1"/>
        <end position="28"/>
    </location>
</feature>
<dbReference type="GeneTree" id="ENSGT00940000154995"/>
<dbReference type="Ensembl" id="ENSJJAT00000026663.1">
    <property type="protein sequence ID" value="ENSJJAP00000020122.1"/>
    <property type="gene ID" value="ENSJJAG00000020894.1"/>
</dbReference>
<dbReference type="AlphaFoldDB" id="A0A8C5P3U6"/>
<organism evidence="2 3">
    <name type="scientific">Jaculus jaculus</name>
    <name type="common">Lesser Egyptian jerboa</name>
    <dbReference type="NCBI Taxonomy" id="51337"/>
    <lineage>
        <taxon>Eukaryota</taxon>
        <taxon>Metazoa</taxon>
        <taxon>Chordata</taxon>
        <taxon>Craniata</taxon>
        <taxon>Vertebrata</taxon>
        <taxon>Euteleostomi</taxon>
        <taxon>Mammalia</taxon>
        <taxon>Eutheria</taxon>
        <taxon>Euarchontoglires</taxon>
        <taxon>Glires</taxon>
        <taxon>Rodentia</taxon>
        <taxon>Myomorpha</taxon>
        <taxon>Dipodoidea</taxon>
        <taxon>Dipodidae</taxon>
        <taxon>Dipodinae</taxon>
        <taxon>Jaculus</taxon>
    </lineage>
</organism>
<proteinExistence type="predicted"/>
<evidence type="ECO:0000256" key="1">
    <source>
        <dbReference type="SAM" id="MobiDB-lite"/>
    </source>
</evidence>
<feature type="compositionally biased region" description="Basic and acidic residues" evidence="1">
    <location>
        <begin position="13"/>
        <end position="28"/>
    </location>
</feature>
<name>A0A8C5P3U6_JACJA</name>
<reference evidence="2" key="1">
    <citation type="submission" date="2025-08" db="UniProtKB">
        <authorList>
            <consortium name="Ensembl"/>
        </authorList>
    </citation>
    <scope>IDENTIFICATION</scope>
</reference>
<evidence type="ECO:0000313" key="3">
    <source>
        <dbReference type="Proteomes" id="UP000694385"/>
    </source>
</evidence>
<protein>
    <submittedName>
        <fullName evidence="2">Uncharacterized protein</fullName>
    </submittedName>
</protein>
<accession>A0A8C5P3U6</accession>
<keyword evidence="3" id="KW-1185">Reference proteome</keyword>
<evidence type="ECO:0000313" key="2">
    <source>
        <dbReference type="Ensembl" id="ENSJJAP00000020122.1"/>
    </source>
</evidence>
<sequence>PGCKATSGLEVNPGEKRKMNGSHAPEEVKRPRVMGDIPMELINEVMSTITDPAAMLGPEYLFLVN</sequence>